<evidence type="ECO:0000313" key="3">
    <source>
        <dbReference type="EMBL" id="SCF35775.1"/>
    </source>
</evidence>
<keyword evidence="2" id="KW-0472">Membrane</keyword>
<feature type="transmembrane region" description="Helical" evidence="2">
    <location>
        <begin position="81"/>
        <end position="102"/>
    </location>
</feature>
<dbReference type="OrthoDB" id="3637814at2"/>
<dbReference type="RefSeq" id="WP_089009251.1">
    <property type="nucleotide sequence ID" value="NZ_LT607411.1"/>
</dbReference>
<dbReference type="Proteomes" id="UP000198242">
    <property type="component" value="Chromosome I"/>
</dbReference>
<feature type="compositionally biased region" description="Basic and acidic residues" evidence="1">
    <location>
        <begin position="436"/>
        <end position="445"/>
    </location>
</feature>
<dbReference type="EMBL" id="LT607411">
    <property type="protein sequence ID" value="SCF35775.1"/>
    <property type="molecule type" value="Genomic_DNA"/>
</dbReference>
<keyword evidence="2" id="KW-1133">Transmembrane helix</keyword>
<dbReference type="AlphaFoldDB" id="A0A1C4ZS36"/>
<proteinExistence type="predicted"/>
<sequence>MNIISQIVPGIRDTRTPFAVGLLWAAFLWLLYFNLPPQSWNETRLQEIAAPLTKLPVELRIAFGIFLVYLLGVCMEMVARAFHVLLLMAGTLALASAVLALLVQPGPAWSAFLMLCLVFLTYTTLETRRLLRKMPDEPFRTVFEDTALQAVTRFLGSVSHAFTSLREKAEPDFGNFQELLKTDLERAFGEDTSILPAAVERLSPAMLSRAAEAVLLKAENLYPFATSAEEKAKLSQATDIALLKFYIRDDANIATLARKALLQELHDSPEARASFATTVFALSGLRSRLRGRMEQAEVALRVNYRELHNEIDRTRSEGDFRKGVALPLAALLTISIITVARALGRAPTVESVGVPIALSLAAAGVVFIAGTQKSKRAHQLLYACLLENIVGVTREKLYGKELFVPLEITRIERPARIRRHARDLLREAALRALTRATEKVRRDHGAPASAGNAQHRDRAGSPVAGHRTVETGEDAAAEQPYEGSLSPTTPPRSAP</sequence>
<reference evidence="4" key="1">
    <citation type="submission" date="2016-06" db="EMBL/GenBank/DDBJ databases">
        <authorList>
            <person name="Varghese N."/>
            <person name="Submissions Spin"/>
        </authorList>
    </citation>
    <scope>NUCLEOTIDE SEQUENCE [LARGE SCALE GENOMIC DNA]</scope>
    <source>
        <strain evidence="4">DSM 43909</strain>
    </source>
</reference>
<feature type="transmembrane region" description="Helical" evidence="2">
    <location>
        <begin position="55"/>
        <end position="74"/>
    </location>
</feature>
<accession>A0A1C4ZS36</accession>
<protein>
    <submittedName>
        <fullName evidence="3">Uncharacterized protein</fullName>
    </submittedName>
</protein>
<evidence type="ECO:0000313" key="4">
    <source>
        <dbReference type="Proteomes" id="UP000198242"/>
    </source>
</evidence>
<feature type="transmembrane region" description="Helical" evidence="2">
    <location>
        <begin position="16"/>
        <end position="35"/>
    </location>
</feature>
<name>A0A1C4ZS36_MICVI</name>
<keyword evidence="4" id="KW-1185">Reference proteome</keyword>
<feature type="region of interest" description="Disordered" evidence="1">
    <location>
        <begin position="436"/>
        <end position="495"/>
    </location>
</feature>
<organism evidence="3 4">
    <name type="scientific">Micromonospora viridifaciens</name>
    <dbReference type="NCBI Taxonomy" id="1881"/>
    <lineage>
        <taxon>Bacteria</taxon>
        <taxon>Bacillati</taxon>
        <taxon>Actinomycetota</taxon>
        <taxon>Actinomycetes</taxon>
        <taxon>Micromonosporales</taxon>
        <taxon>Micromonosporaceae</taxon>
        <taxon>Micromonospora</taxon>
    </lineage>
</organism>
<keyword evidence="2" id="KW-0812">Transmembrane</keyword>
<gene>
    <name evidence="3" type="ORF">GA0074695_6032</name>
</gene>
<feature type="transmembrane region" description="Helical" evidence="2">
    <location>
        <begin position="352"/>
        <end position="370"/>
    </location>
</feature>
<evidence type="ECO:0000256" key="2">
    <source>
        <dbReference type="SAM" id="Phobius"/>
    </source>
</evidence>
<feature type="transmembrane region" description="Helical" evidence="2">
    <location>
        <begin position="323"/>
        <end position="340"/>
    </location>
</feature>
<evidence type="ECO:0000256" key="1">
    <source>
        <dbReference type="SAM" id="MobiDB-lite"/>
    </source>
</evidence>
<feature type="transmembrane region" description="Helical" evidence="2">
    <location>
        <begin position="108"/>
        <end position="125"/>
    </location>
</feature>